<evidence type="ECO:0000313" key="2">
    <source>
        <dbReference type="EMBL" id="PZW43753.1"/>
    </source>
</evidence>
<evidence type="ECO:0000256" key="1">
    <source>
        <dbReference type="SAM" id="Phobius"/>
    </source>
</evidence>
<keyword evidence="3" id="KW-1185">Reference proteome</keyword>
<name>A0A2W7IYK5_9FLAO</name>
<sequence length="131" mass="14466">MKTTNIISWVLRITVAIILLQTLYFKFTAHPDSVHIFSALGVEPFGRIGLGIIELITAILILSPSTKIIGMLSSLGIITGAVFSHLFVLGIKVGGDEGNLFTLAMVVFICSSLYIYLYRAEFLILKKKYIK</sequence>
<protein>
    <submittedName>
        <fullName evidence="2">DoxX-like protein</fullName>
    </submittedName>
</protein>
<comment type="caution">
    <text evidence="2">The sequence shown here is derived from an EMBL/GenBank/DDBJ whole genome shotgun (WGS) entry which is preliminary data.</text>
</comment>
<dbReference type="AlphaFoldDB" id="A0A2W7IYK5"/>
<evidence type="ECO:0000313" key="3">
    <source>
        <dbReference type="Proteomes" id="UP000249542"/>
    </source>
</evidence>
<keyword evidence="1" id="KW-0472">Membrane</keyword>
<accession>A0A2W7IYK5</accession>
<dbReference type="Proteomes" id="UP000249542">
    <property type="component" value="Unassembled WGS sequence"/>
</dbReference>
<gene>
    <name evidence="2" type="ORF">LX95_00077</name>
</gene>
<dbReference type="EMBL" id="QKYV01000001">
    <property type="protein sequence ID" value="PZW43753.1"/>
    <property type="molecule type" value="Genomic_DNA"/>
</dbReference>
<proteinExistence type="predicted"/>
<keyword evidence="1" id="KW-0812">Transmembrane</keyword>
<dbReference type="RefSeq" id="WP_111539446.1">
    <property type="nucleotide sequence ID" value="NZ_QKYV01000001.1"/>
</dbReference>
<feature type="transmembrane region" description="Helical" evidence="1">
    <location>
        <begin position="45"/>
        <end position="62"/>
    </location>
</feature>
<feature type="transmembrane region" description="Helical" evidence="1">
    <location>
        <begin position="69"/>
        <end position="88"/>
    </location>
</feature>
<organism evidence="2 3">
    <name type="scientific">Mesonia algae</name>
    <dbReference type="NCBI Taxonomy" id="213248"/>
    <lineage>
        <taxon>Bacteria</taxon>
        <taxon>Pseudomonadati</taxon>
        <taxon>Bacteroidota</taxon>
        <taxon>Flavobacteriia</taxon>
        <taxon>Flavobacteriales</taxon>
        <taxon>Flavobacteriaceae</taxon>
        <taxon>Mesonia</taxon>
    </lineage>
</organism>
<keyword evidence="1" id="KW-1133">Transmembrane helix</keyword>
<feature type="transmembrane region" description="Helical" evidence="1">
    <location>
        <begin position="7"/>
        <end position="25"/>
    </location>
</feature>
<reference evidence="2 3" key="1">
    <citation type="submission" date="2018-06" db="EMBL/GenBank/DDBJ databases">
        <title>Genomic Encyclopedia of Archaeal and Bacterial Type Strains, Phase II (KMG-II): from individual species to whole genera.</title>
        <authorList>
            <person name="Goeker M."/>
        </authorList>
    </citation>
    <scope>NUCLEOTIDE SEQUENCE [LARGE SCALE GENOMIC DNA]</scope>
    <source>
        <strain evidence="2 3">DSM 15361</strain>
    </source>
</reference>
<feature type="transmembrane region" description="Helical" evidence="1">
    <location>
        <begin position="100"/>
        <end position="118"/>
    </location>
</feature>